<dbReference type="InterPro" id="IPR004119">
    <property type="entry name" value="EcKL"/>
</dbReference>
<dbReference type="Gene3D" id="3.90.1200.10">
    <property type="match status" value="1"/>
</dbReference>
<evidence type="ECO:0000313" key="3">
    <source>
        <dbReference type="Proteomes" id="UP001219518"/>
    </source>
</evidence>
<sequence>MSDGGKHDDLPLKEVKCLSELISAQLADDEELEHFTSKPATRPGENYGSTMLALDIVVSKKAAGGETSRRHLFAFCKMLPDDPERRVIFNVGVTFVKELEMYSLVVPALQQLQLDNGVPEQDLVSHLFPRLYGGRVNLQNSGPVDDDAVILLEDMRKRGFATGDRKTGLNLEQVTLVMEKLAVFHALPVALRRRRPRVYEDTVLRACCDFRMGGDDQEESMPRFRQIILANVKKSAAAKHLAAVEKAMDAAKFSDDLPPIKEPFASILHNDLWTNNVLVQMDGDSPVNVAFIDFQGIRVNSPFKDLAFFLFTSAKKEVTTNHLDAVLDTYLSSFRRCLSQVDVDSTPFTREAAWAELSAVARTELFHILFMLRFLNADPAMIRDDPEGFVFREDLGGESYTRWVENVVTLYVKHGWLD</sequence>
<dbReference type="AlphaFoldDB" id="A0AAE1I4G9"/>
<dbReference type="PANTHER" id="PTHR11012:SF55">
    <property type="entry name" value="BHLH DOMAIN-CONTAINING PROTEIN"/>
    <property type="match status" value="1"/>
</dbReference>
<keyword evidence="2" id="KW-0808">Transferase</keyword>
<dbReference type="PANTHER" id="PTHR11012">
    <property type="entry name" value="PROTEIN KINASE-LIKE DOMAIN-CONTAINING"/>
    <property type="match status" value="1"/>
</dbReference>
<proteinExistence type="predicted"/>
<dbReference type="Proteomes" id="UP001219518">
    <property type="component" value="Unassembled WGS sequence"/>
</dbReference>
<accession>A0AAE1I4G9</accession>
<dbReference type="Pfam" id="PF02958">
    <property type="entry name" value="EcKL"/>
    <property type="match status" value="1"/>
</dbReference>
<dbReference type="EMBL" id="JAHWGI010001434">
    <property type="protein sequence ID" value="KAK3932205.1"/>
    <property type="molecule type" value="Genomic_DNA"/>
</dbReference>
<feature type="domain" description="CHK kinase-like" evidence="1">
    <location>
        <begin position="150"/>
        <end position="340"/>
    </location>
</feature>
<dbReference type="SUPFAM" id="SSF56112">
    <property type="entry name" value="Protein kinase-like (PK-like)"/>
    <property type="match status" value="1"/>
</dbReference>
<gene>
    <name evidence="2" type="ORF">KUF71_011533</name>
</gene>
<dbReference type="GO" id="GO:0016301">
    <property type="term" value="F:kinase activity"/>
    <property type="evidence" value="ECO:0007669"/>
    <property type="project" value="UniProtKB-KW"/>
</dbReference>
<reference evidence="2" key="1">
    <citation type="submission" date="2021-07" db="EMBL/GenBank/DDBJ databases">
        <authorList>
            <person name="Catto M.A."/>
            <person name="Jacobson A."/>
            <person name="Kennedy G."/>
            <person name="Labadie P."/>
            <person name="Hunt B.G."/>
            <person name="Srinivasan R."/>
        </authorList>
    </citation>
    <scope>NUCLEOTIDE SEQUENCE</scope>
    <source>
        <strain evidence="2">PL_HMW_Pooled</strain>
        <tissue evidence="2">Head</tissue>
    </source>
</reference>
<dbReference type="SMART" id="SM00587">
    <property type="entry name" value="CHK"/>
    <property type="match status" value="1"/>
</dbReference>
<dbReference type="InterPro" id="IPR015897">
    <property type="entry name" value="CHK_kinase-like"/>
</dbReference>
<evidence type="ECO:0000313" key="2">
    <source>
        <dbReference type="EMBL" id="KAK3932205.1"/>
    </source>
</evidence>
<dbReference type="InterPro" id="IPR011009">
    <property type="entry name" value="Kinase-like_dom_sf"/>
</dbReference>
<keyword evidence="3" id="KW-1185">Reference proteome</keyword>
<comment type="caution">
    <text evidence="2">The sequence shown here is derived from an EMBL/GenBank/DDBJ whole genome shotgun (WGS) entry which is preliminary data.</text>
</comment>
<organism evidence="2 3">
    <name type="scientific">Frankliniella fusca</name>
    <dbReference type="NCBI Taxonomy" id="407009"/>
    <lineage>
        <taxon>Eukaryota</taxon>
        <taxon>Metazoa</taxon>
        <taxon>Ecdysozoa</taxon>
        <taxon>Arthropoda</taxon>
        <taxon>Hexapoda</taxon>
        <taxon>Insecta</taxon>
        <taxon>Pterygota</taxon>
        <taxon>Neoptera</taxon>
        <taxon>Paraneoptera</taxon>
        <taxon>Thysanoptera</taxon>
        <taxon>Terebrantia</taxon>
        <taxon>Thripoidea</taxon>
        <taxon>Thripidae</taxon>
        <taxon>Frankliniella</taxon>
    </lineage>
</organism>
<reference evidence="2" key="2">
    <citation type="journal article" date="2023" name="BMC Genomics">
        <title>Pest status, molecular evolution, and epigenetic factors derived from the genome assembly of Frankliniella fusca, a thysanopteran phytovirus vector.</title>
        <authorList>
            <person name="Catto M.A."/>
            <person name="Labadie P.E."/>
            <person name="Jacobson A.L."/>
            <person name="Kennedy G.G."/>
            <person name="Srinivasan R."/>
            <person name="Hunt B.G."/>
        </authorList>
    </citation>
    <scope>NUCLEOTIDE SEQUENCE</scope>
    <source>
        <strain evidence="2">PL_HMW_Pooled</strain>
    </source>
</reference>
<protein>
    <submittedName>
        <fullName evidence="2">N-acetylmuramate/N-acetylglucosamine kinase</fullName>
    </submittedName>
</protein>
<keyword evidence="2" id="KW-0418">Kinase</keyword>
<name>A0AAE1I4G9_9NEOP</name>
<evidence type="ECO:0000259" key="1">
    <source>
        <dbReference type="SMART" id="SM00587"/>
    </source>
</evidence>